<dbReference type="EMBL" id="EQ973927">
    <property type="protein sequence ID" value="EEF38384.1"/>
    <property type="molecule type" value="Genomic_DNA"/>
</dbReference>
<dbReference type="AlphaFoldDB" id="B9SDE7"/>
<dbReference type="InterPro" id="IPR039639">
    <property type="entry name" value="IDA-like"/>
</dbReference>
<evidence type="ECO:0000313" key="6">
    <source>
        <dbReference type="EMBL" id="EEF38384.1"/>
    </source>
</evidence>
<protein>
    <submittedName>
        <fullName evidence="6">Uncharacterized protein</fullName>
    </submittedName>
</protein>
<evidence type="ECO:0000256" key="3">
    <source>
        <dbReference type="ARBA" id="ARBA00022729"/>
    </source>
</evidence>
<keyword evidence="7" id="KW-1185">Reference proteome</keyword>
<dbReference type="GO" id="GO:0010227">
    <property type="term" value="P:floral organ abscission"/>
    <property type="evidence" value="ECO:0007669"/>
    <property type="project" value="InterPro"/>
</dbReference>
<accession>B9SDE7</accession>
<comment type="subcellular location">
    <subcellularLocation>
        <location evidence="1">Secreted</location>
        <location evidence="1">Extracellular space</location>
    </subcellularLocation>
</comment>
<dbReference type="PANTHER" id="PTHR33599">
    <property type="entry name" value="PROTEIN IDA-LIKE 5"/>
    <property type="match status" value="1"/>
</dbReference>
<sequence>MATKHNLEFIFLLFLFLVFSSLCNGAIYRVHRLRPHQENSDIMHVFPPTTFGLLPRGTPVPPSGPSRRHNMQPVDGGPAGGGYDGGALP</sequence>
<dbReference type="Proteomes" id="UP000008311">
    <property type="component" value="Unassembled WGS sequence"/>
</dbReference>
<keyword evidence="2" id="KW-0964">Secreted</keyword>
<dbReference type="PANTHER" id="PTHR33599:SF23">
    <property type="match status" value="1"/>
</dbReference>
<gene>
    <name evidence="6" type="ORF">RCOM_1517140</name>
</gene>
<feature type="signal peptide" evidence="5">
    <location>
        <begin position="1"/>
        <end position="25"/>
    </location>
</feature>
<dbReference type="InParanoid" id="B9SDE7"/>
<keyword evidence="3 5" id="KW-0732">Signal</keyword>
<organism evidence="6 7">
    <name type="scientific">Ricinus communis</name>
    <name type="common">Castor bean</name>
    <dbReference type="NCBI Taxonomy" id="3988"/>
    <lineage>
        <taxon>Eukaryota</taxon>
        <taxon>Viridiplantae</taxon>
        <taxon>Streptophyta</taxon>
        <taxon>Embryophyta</taxon>
        <taxon>Tracheophyta</taxon>
        <taxon>Spermatophyta</taxon>
        <taxon>Magnoliopsida</taxon>
        <taxon>eudicotyledons</taxon>
        <taxon>Gunneridae</taxon>
        <taxon>Pentapetalae</taxon>
        <taxon>rosids</taxon>
        <taxon>fabids</taxon>
        <taxon>Malpighiales</taxon>
        <taxon>Euphorbiaceae</taxon>
        <taxon>Acalyphoideae</taxon>
        <taxon>Acalypheae</taxon>
        <taxon>Ricinus</taxon>
    </lineage>
</organism>
<dbReference type="GO" id="GO:0005576">
    <property type="term" value="C:extracellular region"/>
    <property type="evidence" value="ECO:0007669"/>
    <property type="project" value="UniProtKB-SubCell"/>
</dbReference>
<reference evidence="7" key="1">
    <citation type="journal article" date="2010" name="Nat. Biotechnol.">
        <title>Draft genome sequence of the oilseed species Ricinus communis.</title>
        <authorList>
            <person name="Chan A.P."/>
            <person name="Crabtree J."/>
            <person name="Zhao Q."/>
            <person name="Lorenzi H."/>
            <person name="Orvis J."/>
            <person name="Puiu D."/>
            <person name="Melake-Berhan A."/>
            <person name="Jones K.M."/>
            <person name="Redman J."/>
            <person name="Chen G."/>
            <person name="Cahoon E.B."/>
            <person name="Gedil M."/>
            <person name="Stanke M."/>
            <person name="Haas B.J."/>
            <person name="Wortman J.R."/>
            <person name="Fraser-Liggett C.M."/>
            <person name="Ravel J."/>
            <person name="Rabinowicz P.D."/>
        </authorList>
    </citation>
    <scope>NUCLEOTIDE SEQUENCE [LARGE SCALE GENOMIC DNA]</scope>
    <source>
        <strain evidence="7">cv. Hale</strain>
    </source>
</reference>
<proteinExistence type="predicted"/>
<feature type="chain" id="PRO_5002891343" evidence="5">
    <location>
        <begin position="26"/>
        <end position="89"/>
    </location>
</feature>
<evidence type="ECO:0000256" key="5">
    <source>
        <dbReference type="SAM" id="SignalP"/>
    </source>
</evidence>
<name>B9SDE7_RICCO</name>
<evidence type="ECO:0000256" key="4">
    <source>
        <dbReference type="SAM" id="MobiDB-lite"/>
    </source>
</evidence>
<evidence type="ECO:0000256" key="2">
    <source>
        <dbReference type="ARBA" id="ARBA00022525"/>
    </source>
</evidence>
<evidence type="ECO:0000256" key="1">
    <source>
        <dbReference type="ARBA" id="ARBA00004239"/>
    </source>
</evidence>
<dbReference type="eggNOG" id="ENOG502T0VE">
    <property type="taxonomic scope" value="Eukaryota"/>
</dbReference>
<feature type="compositionally biased region" description="Gly residues" evidence="4">
    <location>
        <begin position="77"/>
        <end position="89"/>
    </location>
</feature>
<feature type="region of interest" description="Disordered" evidence="4">
    <location>
        <begin position="53"/>
        <end position="89"/>
    </location>
</feature>
<evidence type="ECO:0000313" key="7">
    <source>
        <dbReference type="Proteomes" id="UP000008311"/>
    </source>
</evidence>